<sequence length="114" mass="11693">MSPGSTCCSVGLLLTVGWLFLAGLPSARGTNVTAAVQDAGLAREGPGEGEEMENNDSETAENDAPPEGEEDGEGGSPLGGHAEASQRSKGLLFARKQGKLSVLTSRELSRVPQP</sequence>
<accession>A0ABQ9VXC0</accession>
<evidence type="ECO:0000313" key="3">
    <source>
        <dbReference type="EMBL" id="KAK2114034.1"/>
    </source>
</evidence>
<proteinExistence type="predicted"/>
<evidence type="ECO:0000256" key="2">
    <source>
        <dbReference type="SAM" id="SignalP"/>
    </source>
</evidence>
<dbReference type="EMBL" id="JASSZA010000004">
    <property type="protein sequence ID" value="KAK2114034.1"/>
    <property type="molecule type" value="Genomic_DNA"/>
</dbReference>
<feature type="chain" id="PRO_5046538658" evidence="2">
    <location>
        <begin position="30"/>
        <end position="114"/>
    </location>
</feature>
<feature type="compositionally biased region" description="Acidic residues" evidence="1">
    <location>
        <begin position="47"/>
        <end position="73"/>
    </location>
</feature>
<reference evidence="3 4" key="1">
    <citation type="submission" date="2023-05" db="EMBL/GenBank/DDBJ databases">
        <title>B98-5 Cell Line De Novo Hybrid Assembly: An Optical Mapping Approach.</title>
        <authorList>
            <person name="Kananen K."/>
            <person name="Auerbach J.A."/>
            <person name="Kautto E."/>
            <person name="Blachly J.S."/>
        </authorList>
    </citation>
    <scope>NUCLEOTIDE SEQUENCE [LARGE SCALE GENOMIC DNA]</scope>
    <source>
        <strain evidence="3">B95-8</strain>
        <tissue evidence="3">Cell line</tissue>
    </source>
</reference>
<feature type="region of interest" description="Disordered" evidence="1">
    <location>
        <begin position="38"/>
        <end position="93"/>
    </location>
</feature>
<evidence type="ECO:0000313" key="4">
    <source>
        <dbReference type="Proteomes" id="UP001266305"/>
    </source>
</evidence>
<protein>
    <submittedName>
        <fullName evidence="3">Uncharacterized protein</fullName>
    </submittedName>
</protein>
<dbReference type="Proteomes" id="UP001266305">
    <property type="component" value="Unassembled WGS sequence"/>
</dbReference>
<feature type="signal peptide" evidence="2">
    <location>
        <begin position="1"/>
        <end position="29"/>
    </location>
</feature>
<gene>
    <name evidence="3" type="ORF">P7K49_008300</name>
</gene>
<name>A0ABQ9VXC0_SAGOE</name>
<comment type="caution">
    <text evidence="3">The sequence shown here is derived from an EMBL/GenBank/DDBJ whole genome shotgun (WGS) entry which is preliminary data.</text>
</comment>
<keyword evidence="2" id="KW-0732">Signal</keyword>
<organism evidence="3 4">
    <name type="scientific">Saguinus oedipus</name>
    <name type="common">Cotton-top tamarin</name>
    <name type="synonym">Oedipomidas oedipus</name>
    <dbReference type="NCBI Taxonomy" id="9490"/>
    <lineage>
        <taxon>Eukaryota</taxon>
        <taxon>Metazoa</taxon>
        <taxon>Chordata</taxon>
        <taxon>Craniata</taxon>
        <taxon>Vertebrata</taxon>
        <taxon>Euteleostomi</taxon>
        <taxon>Mammalia</taxon>
        <taxon>Eutheria</taxon>
        <taxon>Euarchontoglires</taxon>
        <taxon>Primates</taxon>
        <taxon>Haplorrhini</taxon>
        <taxon>Platyrrhini</taxon>
        <taxon>Cebidae</taxon>
        <taxon>Callitrichinae</taxon>
        <taxon>Saguinus</taxon>
    </lineage>
</organism>
<keyword evidence="4" id="KW-1185">Reference proteome</keyword>
<evidence type="ECO:0000256" key="1">
    <source>
        <dbReference type="SAM" id="MobiDB-lite"/>
    </source>
</evidence>